<feature type="region of interest" description="Disordered" evidence="1">
    <location>
        <begin position="276"/>
        <end position="306"/>
    </location>
</feature>
<feature type="compositionally biased region" description="Polar residues" evidence="1">
    <location>
        <begin position="171"/>
        <end position="189"/>
    </location>
</feature>
<evidence type="ECO:0000313" key="3">
    <source>
        <dbReference type="Proteomes" id="UP000807504"/>
    </source>
</evidence>
<evidence type="ECO:0000256" key="1">
    <source>
        <dbReference type="SAM" id="MobiDB-lite"/>
    </source>
</evidence>
<feature type="region of interest" description="Disordered" evidence="1">
    <location>
        <begin position="158"/>
        <end position="189"/>
    </location>
</feature>
<feature type="region of interest" description="Disordered" evidence="1">
    <location>
        <begin position="104"/>
        <end position="135"/>
    </location>
</feature>
<proteinExistence type="predicted"/>
<comment type="caution">
    <text evidence="2">The sequence shown here is derived from an EMBL/GenBank/DDBJ whole genome shotgun (WGS) entry which is preliminary data.</text>
</comment>
<dbReference type="EMBL" id="JABXBU010002227">
    <property type="protein sequence ID" value="KAF8773565.1"/>
    <property type="molecule type" value="Genomic_DNA"/>
</dbReference>
<protein>
    <submittedName>
        <fullName evidence="2">Uncharacterized protein</fullName>
    </submittedName>
</protein>
<evidence type="ECO:0000313" key="2">
    <source>
        <dbReference type="EMBL" id="KAF8773565.1"/>
    </source>
</evidence>
<reference evidence="2" key="2">
    <citation type="submission" date="2020-06" db="EMBL/GenBank/DDBJ databases">
        <authorList>
            <person name="Sheffer M."/>
        </authorList>
    </citation>
    <scope>NUCLEOTIDE SEQUENCE</scope>
</reference>
<feature type="compositionally biased region" description="Polar residues" evidence="1">
    <location>
        <begin position="104"/>
        <end position="113"/>
    </location>
</feature>
<accession>A0A8T0EM09</accession>
<gene>
    <name evidence="2" type="ORF">HNY73_016218</name>
</gene>
<feature type="region of interest" description="Disordered" evidence="1">
    <location>
        <begin position="351"/>
        <end position="436"/>
    </location>
</feature>
<feature type="compositionally biased region" description="Basic and acidic residues" evidence="1">
    <location>
        <begin position="159"/>
        <end position="169"/>
    </location>
</feature>
<feature type="compositionally biased region" description="Polar residues" evidence="1">
    <location>
        <begin position="367"/>
        <end position="413"/>
    </location>
</feature>
<organism evidence="2 3">
    <name type="scientific">Argiope bruennichi</name>
    <name type="common">Wasp spider</name>
    <name type="synonym">Aranea bruennichi</name>
    <dbReference type="NCBI Taxonomy" id="94029"/>
    <lineage>
        <taxon>Eukaryota</taxon>
        <taxon>Metazoa</taxon>
        <taxon>Ecdysozoa</taxon>
        <taxon>Arthropoda</taxon>
        <taxon>Chelicerata</taxon>
        <taxon>Arachnida</taxon>
        <taxon>Araneae</taxon>
        <taxon>Araneomorphae</taxon>
        <taxon>Entelegynae</taxon>
        <taxon>Araneoidea</taxon>
        <taxon>Araneidae</taxon>
        <taxon>Argiope</taxon>
    </lineage>
</organism>
<dbReference type="AlphaFoldDB" id="A0A8T0EM09"/>
<sequence>MFKGYQHQGFEGFFFFLRPMTCFELQLCSNLVISSSLGASSSSNSVDEIEDKQENQQGCFVTNFTSNTNENCATVSSSGHGSQVFLLGKESSNTTSNPFAIKLSQPTRSVADSTDNKETRPLLAPPTLKLNSDSPKIVLRPSALSIQAEKLKQMNKLDSTGKQEGKENSSDESNVTKIPRLSTSESNGKMSKVELLASCISTSSDSSIMSSPSKPSCTSGSTFCISEKNSDEKPTNGGFIFGQNLHERVLNYGKPPEQPSSPTDSHNLTFEEAALKKEELEKMERQNQEEKLKKSLSESAKEYESKQVKRKFDEVAVITGEEEEQNVLQAQPKDAEQLFHALDWRVATLKAQETTSTKQPLRKDENQSTIEEATSSSTLPDACSQDSCDSYSNKSIIASDSTCGGADSSSETNFVPHESSEEVTSDGAADSTETQS</sequence>
<reference evidence="2" key="1">
    <citation type="journal article" date="2020" name="bioRxiv">
        <title>Chromosome-level reference genome of the European wasp spider Argiope bruennichi: a resource for studies on range expansion and evolutionary adaptation.</title>
        <authorList>
            <person name="Sheffer M.M."/>
            <person name="Hoppe A."/>
            <person name="Krehenwinkel H."/>
            <person name="Uhl G."/>
            <person name="Kuss A.W."/>
            <person name="Jensen L."/>
            <person name="Jensen C."/>
            <person name="Gillespie R.G."/>
            <person name="Hoff K.J."/>
            <person name="Prost S."/>
        </authorList>
    </citation>
    <scope>NUCLEOTIDE SEQUENCE</scope>
</reference>
<name>A0A8T0EM09_ARGBR</name>
<keyword evidence="3" id="KW-1185">Reference proteome</keyword>
<dbReference type="Proteomes" id="UP000807504">
    <property type="component" value="Unassembled WGS sequence"/>
</dbReference>